<comment type="caution">
    <text evidence="1">The sequence shown here is derived from an EMBL/GenBank/DDBJ whole genome shotgun (WGS) entry which is preliminary data.</text>
</comment>
<dbReference type="EMBL" id="QXGA01003726">
    <property type="protein sequence ID" value="KAE9079996.1"/>
    <property type="molecule type" value="Genomic_DNA"/>
</dbReference>
<proteinExistence type="predicted"/>
<dbReference type="Proteomes" id="UP000440732">
    <property type="component" value="Unassembled WGS sequence"/>
</dbReference>
<sequence>MALSDYSDPKNAASARAWAAAAADEVVAGDVCAAALS</sequence>
<reference evidence="1 2" key="1">
    <citation type="submission" date="2018-08" db="EMBL/GenBank/DDBJ databases">
        <title>Genomic investigation of the strawberry pathogen Phytophthora fragariae indicates pathogenicity is determined by transcriptional variation in three key races.</title>
        <authorList>
            <person name="Adams T.M."/>
            <person name="Armitage A.D."/>
            <person name="Sobczyk M.K."/>
            <person name="Bates H.J."/>
            <person name="Dunwell J.M."/>
            <person name="Nellist C.F."/>
            <person name="Harrison R.J."/>
        </authorList>
    </citation>
    <scope>NUCLEOTIDE SEQUENCE [LARGE SCALE GENOMIC DNA]</scope>
    <source>
        <strain evidence="1 2">NOV-5</strain>
    </source>
</reference>
<evidence type="ECO:0000313" key="1">
    <source>
        <dbReference type="EMBL" id="KAE9079996.1"/>
    </source>
</evidence>
<dbReference type="AlphaFoldDB" id="A0A6A3QNP0"/>
<accession>A0A6A3QNP0</accession>
<name>A0A6A3QNP0_9STRA</name>
<organism evidence="1 2">
    <name type="scientific">Phytophthora fragariae</name>
    <dbReference type="NCBI Taxonomy" id="53985"/>
    <lineage>
        <taxon>Eukaryota</taxon>
        <taxon>Sar</taxon>
        <taxon>Stramenopiles</taxon>
        <taxon>Oomycota</taxon>
        <taxon>Peronosporomycetes</taxon>
        <taxon>Peronosporales</taxon>
        <taxon>Peronosporaceae</taxon>
        <taxon>Phytophthora</taxon>
    </lineage>
</organism>
<protein>
    <submittedName>
        <fullName evidence="1">Uncharacterized protein</fullName>
    </submittedName>
</protein>
<gene>
    <name evidence="1" type="ORF">PF006_g27401</name>
</gene>
<evidence type="ECO:0000313" key="2">
    <source>
        <dbReference type="Proteomes" id="UP000440732"/>
    </source>
</evidence>